<sequence length="186" mass="21215">MFDDDNKQFAYAFLADRESYHSQKENSAYAIFLVEAGLFGALWTTSTLRDLMNVVPNSRLVVSLLVVFTWCLFHVLLRWQLRNRRIAALQVATLLHAITDHLAKRPDPPQQVPVVGGALSKFFDYFIPRPKSTIVGDVELQQFPEWYRIRYLTFQGKGTGASFGEIFPTYGSIAMVVATLAYVFLR</sequence>
<evidence type="ECO:0000256" key="1">
    <source>
        <dbReference type="SAM" id="Phobius"/>
    </source>
</evidence>
<evidence type="ECO:0000313" key="2">
    <source>
        <dbReference type="EMBL" id="MFC6672300.1"/>
    </source>
</evidence>
<organism evidence="2 3">
    <name type="scientific">Marinobacterium aestuariivivens</name>
    <dbReference type="NCBI Taxonomy" id="1698799"/>
    <lineage>
        <taxon>Bacteria</taxon>
        <taxon>Pseudomonadati</taxon>
        <taxon>Pseudomonadota</taxon>
        <taxon>Gammaproteobacteria</taxon>
        <taxon>Oceanospirillales</taxon>
        <taxon>Oceanospirillaceae</taxon>
        <taxon>Marinobacterium</taxon>
    </lineage>
</organism>
<keyword evidence="1" id="KW-0812">Transmembrane</keyword>
<gene>
    <name evidence="2" type="ORF">ACFQDL_21185</name>
</gene>
<feature type="transmembrane region" description="Helical" evidence="1">
    <location>
        <begin position="167"/>
        <end position="185"/>
    </location>
</feature>
<comment type="caution">
    <text evidence="2">The sequence shown here is derived from an EMBL/GenBank/DDBJ whole genome shotgun (WGS) entry which is preliminary data.</text>
</comment>
<dbReference type="RefSeq" id="WP_379910747.1">
    <property type="nucleotide sequence ID" value="NZ_JBHSWE010000001.1"/>
</dbReference>
<protein>
    <submittedName>
        <fullName evidence="2">Uncharacterized protein</fullName>
    </submittedName>
</protein>
<name>A0ABW2A4E9_9GAMM</name>
<feature type="transmembrane region" description="Helical" evidence="1">
    <location>
        <begin position="58"/>
        <end position="77"/>
    </location>
</feature>
<dbReference type="EMBL" id="JBHSWE010000001">
    <property type="protein sequence ID" value="MFC6672300.1"/>
    <property type="molecule type" value="Genomic_DNA"/>
</dbReference>
<keyword evidence="1" id="KW-1133">Transmembrane helix</keyword>
<evidence type="ECO:0000313" key="3">
    <source>
        <dbReference type="Proteomes" id="UP001596422"/>
    </source>
</evidence>
<keyword evidence="3" id="KW-1185">Reference proteome</keyword>
<feature type="transmembrane region" description="Helical" evidence="1">
    <location>
        <begin position="27"/>
        <end position="46"/>
    </location>
</feature>
<proteinExistence type="predicted"/>
<reference evidence="3" key="1">
    <citation type="journal article" date="2019" name="Int. J. Syst. Evol. Microbiol.">
        <title>The Global Catalogue of Microorganisms (GCM) 10K type strain sequencing project: providing services to taxonomists for standard genome sequencing and annotation.</title>
        <authorList>
            <consortium name="The Broad Institute Genomics Platform"/>
            <consortium name="The Broad Institute Genome Sequencing Center for Infectious Disease"/>
            <person name="Wu L."/>
            <person name="Ma J."/>
        </authorList>
    </citation>
    <scope>NUCLEOTIDE SEQUENCE [LARGE SCALE GENOMIC DNA]</scope>
    <source>
        <strain evidence="3">NBRC 111756</strain>
    </source>
</reference>
<accession>A0ABW2A4E9</accession>
<dbReference type="Proteomes" id="UP001596422">
    <property type="component" value="Unassembled WGS sequence"/>
</dbReference>
<keyword evidence="1" id="KW-0472">Membrane</keyword>